<sequence length="529" mass="56552">MSDAPPLEVSVVGGRTFDWDRMPPGMVEQYDALNRAGDALYDAGDKLGAKAKWEEATALVEPYEKKRKPLPTAPDPHPPELIPDSSEALAVYTSPDVVKVGDKPTPFAVHGKGSDDHNYSPDVRSNGQVVKHQNSRMTVTYGAEPGDTGVKSGTEGKPVAPTSSSPIVKVNGNRVQRHSDTCTLNNGNCPGEYVHVKSTEVNPAPGGGDHQDKSEPTDERGSGAKGWDGFYENSSEAQMIGDGLKRGREYLNDPSLALKDGRALIDAAPTKEQIVEFGQNVGHGAVEGAKYVWNNPGEAASGALNSGIDGLKGLWGGLTDAYDKGGVAQAGGHLAAAGLSVVNPFKKLKLAGKVADGLEDLGDVAKLKRKLDHDKAPGDGGARSTGKTKRTRNPCAHLAKGDPNGPGDYRGGSYEGTRGAGEDRESDHIPPKSVSPLSEGQSPAISKDKKDHRRAMSTGSSDEARDWRKEQQRLINAGRYRDAAAMDYHDTRRVARETGDQRKYNQALKERSAYQRCLEKHGLLPGKKK</sequence>
<dbReference type="EMBL" id="JAMXQS010000009">
    <property type="protein sequence ID" value="MCO6051747.1"/>
    <property type="molecule type" value="Genomic_DNA"/>
</dbReference>
<accession>A0ABT1CAA2</accession>
<protein>
    <submittedName>
        <fullName evidence="2">DUF4150 domain-containing protein</fullName>
    </submittedName>
</protein>
<evidence type="ECO:0000313" key="3">
    <source>
        <dbReference type="Proteomes" id="UP001205906"/>
    </source>
</evidence>
<feature type="region of interest" description="Disordered" evidence="1">
    <location>
        <begin position="372"/>
        <end position="470"/>
    </location>
</feature>
<gene>
    <name evidence="2" type="ORF">NGM99_18335</name>
</gene>
<dbReference type="Proteomes" id="UP001205906">
    <property type="component" value="Unassembled WGS sequence"/>
</dbReference>
<reference evidence="2 3" key="1">
    <citation type="submission" date="2022-06" db="EMBL/GenBank/DDBJ databases">
        <title>Mesorhizobium sp. strain RP14 Genome sequencing and assembly.</title>
        <authorList>
            <person name="Kim I."/>
        </authorList>
    </citation>
    <scope>NUCLEOTIDE SEQUENCE [LARGE SCALE GENOMIC DNA]</scope>
    <source>
        <strain evidence="3">RP14(2022)</strain>
    </source>
</reference>
<proteinExistence type="predicted"/>
<dbReference type="RefSeq" id="WP_252821629.1">
    <property type="nucleotide sequence ID" value="NZ_JAMXQS010000009.1"/>
</dbReference>
<feature type="region of interest" description="Disordered" evidence="1">
    <location>
        <begin position="140"/>
        <end position="165"/>
    </location>
</feature>
<name>A0ABT1CAA2_9HYPH</name>
<comment type="caution">
    <text evidence="2">The sequence shown here is derived from an EMBL/GenBank/DDBJ whole genome shotgun (WGS) entry which is preliminary data.</text>
</comment>
<organism evidence="2 3">
    <name type="scientific">Mesorhizobium liriopis</name>
    <dbReference type="NCBI Taxonomy" id="2953882"/>
    <lineage>
        <taxon>Bacteria</taxon>
        <taxon>Pseudomonadati</taxon>
        <taxon>Pseudomonadota</taxon>
        <taxon>Alphaproteobacteria</taxon>
        <taxon>Hyphomicrobiales</taxon>
        <taxon>Phyllobacteriaceae</taxon>
        <taxon>Mesorhizobium</taxon>
    </lineage>
</organism>
<feature type="compositionally biased region" description="Basic and acidic residues" evidence="1">
    <location>
        <begin position="209"/>
        <end position="222"/>
    </location>
</feature>
<feature type="compositionally biased region" description="Basic and acidic residues" evidence="1">
    <location>
        <begin position="420"/>
        <end position="430"/>
    </location>
</feature>
<evidence type="ECO:0000313" key="2">
    <source>
        <dbReference type="EMBL" id="MCO6051747.1"/>
    </source>
</evidence>
<dbReference type="Pfam" id="PF13665">
    <property type="entry name" value="Tox-PAAR-like"/>
    <property type="match status" value="1"/>
</dbReference>
<feature type="region of interest" description="Disordered" evidence="1">
    <location>
        <begin position="199"/>
        <end position="230"/>
    </location>
</feature>
<feature type="compositionally biased region" description="Polar residues" evidence="1">
    <location>
        <begin position="435"/>
        <end position="444"/>
    </location>
</feature>
<evidence type="ECO:0000256" key="1">
    <source>
        <dbReference type="SAM" id="MobiDB-lite"/>
    </source>
</evidence>
<keyword evidence="3" id="KW-1185">Reference proteome</keyword>